<dbReference type="PANTHER" id="PTHR43772">
    <property type="entry name" value="ENDO-1,4-BETA-XYLANASE"/>
    <property type="match status" value="1"/>
</dbReference>
<dbReference type="InterPro" id="IPR008979">
    <property type="entry name" value="Galactose-bd-like_sf"/>
</dbReference>
<evidence type="ECO:0000256" key="5">
    <source>
        <dbReference type="ARBA" id="ARBA00023277"/>
    </source>
</evidence>
<keyword evidence="2" id="KW-0858">Xylan degradation</keyword>
<accession>A0ABX1VRM8</accession>
<dbReference type="SMART" id="SM00606">
    <property type="entry name" value="CBD_IV"/>
    <property type="match status" value="2"/>
</dbReference>
<evidence type="ECO:0000256" key="7">
    <source>
        <dbReference type="SAM" id="SignalP"/>
    </source>
</evidence>
<feature type="domain" description="CBM6" evidence="8">
    <location>
        <begin position="319"/>
        <end position="442"/>
    </location>
</feature>
<dbReference type="SUPFAM" id="SSF49785">
    <property type="entry name" value="Galactose-binding domain-like"/>
    <property type="match status" value="2"/>
</dbReference>
<dbReference type="Pfam" id="PF04616">
    <property type="entry name" value="Glyco_hydro_43"/>
    <property type="match status" value="1"/>
</dbReference>
<dbReference type="InterPro" id="IPR052176">
    <property type="entry name" value="Glycosyl_Hydrlase_43_Enz"/>
</dbReference>
<gene>
    <name evidence="9" type="ORF">G9470_07005</name>
</gene>
<keyword evidence="10" id="KW-1185">Reference proteome</keyword>
<comment type="similarity">
    <text evidence="1">Belongs to the glycosyl hydrolase 43 family.</text>
</comment>
<feature type="signal peptide" evidence="7">
    <location>
        <begin position="1"/>
        <end position="24"/>
    </location>
</feature>
<keyword evidence="4" id="KW-0378">Hydrolase</keyword>
<feature type="domain" description="CBM6" evidence="8">
    <location>
        <begin position="457"/>
        <end position="580"/>
    </location>
</feature>
<organism evidence="9 10">
    <name type="scientific">Lacrimispora defluvii</name>
    <dbReference type="NCBI Taxonomy" id="2719233"/>
    <lineage>
        <taxon>Bacteria</taxon>
        <taxon>Bacillati</taxon>
        <taxon>Bacillota</taxon>
        <taxon>Clostridia</taxon>
        <taxon>Lachnospirales</taxon>
        <taxon>Lachnospiraceae</taxon>
        <taxon>Lacrimispora</taxon>
    </lineage>
</organism>
<sequence length="601" mass="65101">MKKVSRVVVFLMAISLLQSTECYADNPIVQTNYTADPAPMVYNGTCYLYTTHDEDNIVNNFYTMNDWRCYSSTDMQNWTDHGSPLSYNTFSWAKGDAWAGQVINRNGKFYFYGPMTRNNAGGARVIGVAVSDSPTGPFTDPLGKPLIANNGAQDIDPTVFIDDNGQAYLYWGNGNLYYVKLNQDMISYSGGIVQVSPKPANYVEGPWFYKRNNLYYMVYAGMTGGSENISYATSNSPTGPWTSKGTIMGSQNSYTNHPGVTDYKGNSYLFYHTGILPGGGSYHRSVGLEKFKYNADGTIPSIPITKNGPDQLGKLDPYAKTEAETICWESGVETEKCSEGGMDVCNIENGDWIKVKGVDFGSGAASFDARVASATNGGNIELRLDSETGKLVGTCAVSNTGGWQNWITKSCNVSGATGVHDLYLRFTGGSGYLFNFNWWKFTGTGVTPPSGQTSAFSQIEAESYNIQSGIQTESCSEGGEDVGYIENGDYAVYNNIDFGNGAESFQARVASATSGGNIVIRLDSLTGSLVGTCPVAGTGGWQTWADVMCSVNRVSGKHDLYLKFTGGSGYLFNLNWFKFTGGSVTAGDLKEDGRVDEQSMP</sequence>
<reference evidence="9 10" key="1">
    <citation type="submission" date="2020-03" db="EMBL/GenBank/DDBJ databases">
        <title>Genome Sequence of industrial isolate, B5A.</title>
        <authorList>
            <person name="Sharma S."/>
            <person name="Patil P.B."/>
            <person name="Korpole S."/>
        </authorList>
    </citation>
    <scope>NUCLEOTIDE SEQUENCE [LARGE SCALE GENOMIC DNA]</scope>
    <source>
        <strain evidence="9 10">PI-S10-B5A</strain>
    </source>
</reference>
<dbReference type="InterPro" id="IPR023296">
    <property type="entry name" value="Glyco_hydro_beta-prop_sf"/>
</dbReference>
<protein>
    <submittedName>
        <fullName evidence="9">Carbohydrate-binding protein</fullName>
    </submittedName>
</protein>
<evidence type="ECO:0000256" key="6">
    <source>
        <dbReference type="ARBA" id="ARBA00023295"/>
    </source>
</evidence>
<dbReference type="PROSITE" id="PS51175">
    <property type="entry name" value="CBM6"/>
    <property type="match status" value="2"/>
</dbReference>
<dbReference type="Proteomes" id="UP000539052">
    <property type="component" value="Unassembled WGS sequence"/>
</dbReference>
<evidence type="ECO:0000256" key="4">
    <source>
        <dbReference type="ARBA" id="ARBA00022801"/>
    </source>
</evidence>
<feature type="chain" id="PRO_5046600463" evidence="7">
    <location>
        <begin position="25"/>
        <end position="601"/>
    </location>
</feature>
<keyword evidence="6" id="KW-0326">Glycosidase</keyword>
<dbReference type="Gene3D" id="2.115.10.20">
    <property type="entry name" value="Glycosyl hydrolase domain, family 43"/>
    <property type="match status" value="1"/>
</dbReference>
<dbReference type="InterPro" id="IPR005084">
    <property type="entry name" value="CBM6"/>
</dbReference>
<keyword evidence="3 7" id="KW-0732">Signal</keyword>
<keyword evidence="5" id="KW-0119">Carbohydrate metabolism</keyword>
<name>A0ABX1VRM8_9FIRM</name>
<dbReference type="InterPro" id="IPR006584">
    <property type="entry name" value="Cellulose-bd_IV"/>
</dbReference>
<dbReference type="Gene3D" id="2.60.120.260">
    <property type="entry name" value="Galactose-binding domain-like"/>
    <property type="match status" value="2"/>
</dbReference>
<keyword evidence="2" id="KW-0624">Polysaccharide degradation</keyword>
<dbReference type="CDD" id="cd18618">
    <property type="entry name" value="GH43_Xsa43E-like"/>
    <property type="match status" value="1"/>
</dbReference>
<dbReference type="EMBL" id="JAAOXG010000013">
    <property type="protein sequence ID" value="NNJ29552.1"/>
    <property type="molecule type" value="Genomic_DNA"/>
</dbReference>
<dbReference type="SUPFAM" id="SSF75005">
    <property type="entry name" value="Arabinanase/levansucrase/invertase"/>
    <property type="match status" value="1"/>
</dbReference>
<evidence type="ECO:0000256" key="1">
    <source>
        <dbReference type="ARBA" id="ARBA00009865"/>
    </source>
</evidence>
<evidence type="ECO:0000256" key="2">
    <source>
        <dbReference type="ARBA" id="ARBA00022651"/>
    </source>
</evidence>
<evidence type="ECO:0000313" key="9">
    <source>
        <dbReference type="EMBL" id="NNJ29552.1"/>
    </source>
</evidence>
<dbReference type="InterPro" id="IPR006710">
    <property type="entry name" value="Glyco_hydro_43"/>
</dbReference>
<dbReference type="CDD" id="cd04084">
    <property type="entry name" value="CBM6_xylanase-like"/>
    <property type="match status" value="2"/>
</dbReference>
<dbReference type="PANTHER" id="PTHR43772:SF2">
    <property type="entry name" value="PUTATIVE (AFU_ORTHOLOGUE AFUA_2G04480)-RELATED"/>
    <property type="match status" value="1"/>
</dbReference>
<evidence type="ECO:0000259" key="8">
    <source>
        <dbReference type="PROSITE" id="PS51175"/>
    </source>
</evidence>
<dbReference type="RefSeq" id="WP_170820814.1">
    <property type="nucleotide sequence ID" value="NZ_JAAOXG010000013.1"/>
</dbReference>
<evidence type="ECO:0000313" key="10">
    <source>
        <dbReference type="Proteomes" id="UP000539052"/>
    </source>
</evidence>
<proteinExistence type="inferred from homology"/>
<comment type="caution">
    <text evidence="9">The sequence shown here is derived from an EMBL/GenBank/DDBJ whole genome shotgun (WGS) entry which is preliminary data.</text>
</comment>
<evidence type="ECO:0000256" key="3">
    <source>
        <dbReference type="ARBA" id="ARBA00022729"/>
    </source>
</evidence>
<dbReference type="Pfam" id="PF03422">
    <property type="entry name" value="CBM_6"/>
    <property type="match status" value="2"/>
</dbReference>